<feature type="compositionally biased region" description="Basic and acidic residues" evidence="1">
    <location>
        <begin position="194"/>
        <end position="215"/>
    </location>
</feature>
<dbReference type="PANTHER" id="PTHR12398">
    <property type="entry name" value="PROTEIN PHOSPHATASE INHIBITOR"/>
    <property type="match status" value="1"/>
</dbReference>
<dbReference type="EMBL" id="CDHK01000008">
    <property type="protein sequence ID" value="CEJ60361.1"/>
    <property type="molecule type" value="Genomic_DNA"/>
</dbReference>
<gene>
    <name evidence="2" type="ORF">PMG11_08938</name>
</gene>
<dbReference type="PANTHER" id="PTHR12398:SF20">
    <property type="entry name" value="PROTEIN PHOSPHATASE 1 REGULATORY INHIBITOR SUBUNIT 2"/>
    <property type="match status" value="1"/>
</dbReference>
<evidence type="ECO:0000313" key="2">
    <source>
        <dbReference type="EMBL" id="CEJ60361.1"/>
    </source>
</evidence>
<feature type="compositionally biased region" description="Acidic residues" evidence="1">
    <location>
        <begin position="267"/>
        <end position="281"/>
    </location>
</feature>
<feature type="compositionally biased region" description="Basic and acidic residues" evidence="1">
    <location>
        <begin position="90"/>
        <end position="102"/>
    </location>
</feature>
<feature type="region of interest" description="Disordered" evidence="1">
    <location>
        <begin position="261"/>
        <end position="300"/>
    </location>
</feature>
<feature type="compositionally biased region" description="Polar residues" evidence="1">
    <location>
        <begin position="73"/>
        <end position="89"/>
    </location>
</feature>
<feature type="compositionally biased region" description="Basic and acidic residues" evidence="1">
    <location>
        <begin position="109"/>
        <end position="122"/>
    </location>
</feature>
<organism evidence="2 3">
    <name type="scientific">Penicillium brasilianum</name>
    <dbReference type="NCBI Taxonomy" id="104259"/>
    <lineage>
        <taxon>Eukaryota</taxon>
        <taxon>Fungi</taxon>
        <taxon>Dikarya</taxon>
        <taxon>Ascomycota</taxon>
        <taxon>Pezizomycotina</taxon>
        <taxon>Eurotiomycetes</taxon>
        <taxon>Eurotiomycetidae</taxon>
        <taxon>Eurotiales</taxon>
        <taxon>Aspergillaceae</taxon>
        <taxon>Penicillium</taxon>
    </lineage>
</organism>
<feature type="compositionally biased region" description="Acidic residues" evidence="1">
    <location>
        <begin position="173"/>
        <end position="186"/>
    </location>
</feature>
<dbReference type="InterPro" id="IPR007062">
    <property type="entry name" value="PPI-2"/>
</dbReference>
<dbReference type="GO" id="GO:0009966">
    <property type="term" value="P:regulation of signal transduction"/>
    <property type="evidence" value="ECO:0007669"/>
    <property type="project" value="InterPro"/>
</dbReference>
<dbReference type="STRING" id="104259.A0A0F7TWN1"/>
<keyword evidence="3" id="KW-1185">Reference proteome</keyword>
<name>A0A0F7TWN1_PENBI</name>
<dbReference type="OrthoDB" id="551302at2759"/>
<evidence type="ECO:0000256" key="1">
    <source>
        <dbReference type="SAM" id="MobiDB-lite"/>
    </source>
</evidence>
<dbReference type="Proteomes" id="UP000042958">
    <property type="component" value="Unassembled WGS sequence"/>
</dbReference>
<dbReference type="Gene3D" id="6.10.250.1050">
    <property type="match status" value="1"/>
</dbReference>
<proteinExistence type="predicted"/>
<dbReference type="GO" id="GO:0004864">
    <property type="term" value="F:protein phosphatase inhibitor activity"/>
    <property type="evidence" value="ECO:0007669"/>
    <property type="project" value="InterPro"/>
</dbReference>
<feature type="region of interest" description="Disordered" evidence="1">
    <location>
        <begin position="1"/>
        <end position="228"/>
    </location>
</feature>
<sequence length="300" mass="33702">MTTAPHLPAKAHGSDDMHTRPRGILKNSRSFQAAPVSAPVATPPTIPSIAEPEDTKELTLQNTLVNAGRRHSSSAGRPGTSSRRQSLASQHDENEPRLKWDEANLYLTEQERTAKMKIDEPKTPYAPHYDPAEDEEELRLEEAKESLIDPQDVVVDELDKTTHGGQHKKGVSEDDIPDLELGEAEENPVAQESPEQRIYRERSMSTESHKSDKHVVVNPDTNGDVAAGGDELLTTEEAKEKHRQFEEHRKKHYEMRNIKELLAHPEELEEDEMEEDEDEAEPGPPPAVPHIPEQFRNGGR</sequence>
<evidence type="ECO:0000313" key="3">
    <source>
        <dbReference type="Proteomes" id="UP000042958"/>
    </source>
</evidence>
<accession>A0A0F7TWN1</accession>
<evidence type="ECO:0008006" key="4">
    <source>
        <dbReference type="Google" id="ProtNLM"/>
    </source>
</evidence>
<reference evidence="3" key="1">
    <citation type="journal article" date="2015" name="Genome Announc.">
        <title>Draft genome sequence of the fungus Penicillium brasilianum MG11.</title>
        <authorList>
            <person name="Horn F."/>
            <person name="Linde J."/>
            <person name="Mattern D.J."/>
            <person name="Walther G."/>
            <person name="Guthke R."/>
            <person name="Brakhage A.A."/>
            <person name="Valiante V."/>
        </authorList>
    </citation>
    <scope>NUCLEOTIDE SEQUENCE [LARGE SCALE GENOMIC DNA]</scope>
    <source>
        <strain evidence="3">MG11</strain>
    </source>
</reference>
<dbReference type="Pfam" id="PF04979">
    <property type="entry name" value="IPP-2"/>
    <property type="match status" value="1"/>
</dbReference>
<dbReference type="AlphaFoldDB" id="A0A0F7TWN1"/>
<protein>
    <recommendedName>
        <fullName evidence="4">Glc8 protein</fullName>
    </recommendedName>
</protein>